<dbReference type="NCBIfam" id="NF004531">
    <property type="entry name" value="PRK05878.1"/>
    <property type="match status" value="1"/>
</dbReference>
<feature type="binding site" evidence="14">
    <location>
        <position position="815"/>
    </location>
    <ligand>
        <name>substrate</name>
    </ligand>
</feature>
<dbReference type="SUPFAM" id="SSF52009">
    <property type="entry name" value="Phosphohistidine domain"/>
    <property type="match status" value="1"/>
</dbReference>
<feature type="domain" description="PEP-utilising enzyme C-terminal" evidence="19">
    <location>
        <begin position="565"/>
        <end position="915"/>
    </location>
</feature>
<dbReference type="PROSITE" id="PS00742">
    <property type="entry name" value="PEP_ENZYMES_2"/>
    <property type="match status" value="1"/>
</dbReference>
<keyword evidence="21" id="KW-1185">Reference proteome</keyword>
<dbReference type="InterPro" id="IPR013815">
    <property type="entry name" value="ATP_grasp_subdomain_1"/>
</dbReference>
<dbReference type="InterPro" id="IPR040442">
    <property type="entry name" value="Pyrv_kinase-like_dom_sf"/>
</dbReference>
<keyword evidence="6 20" id="KW-0808">Transferase</keyword>
<evidence type="ECO:0000256" key="9">
    <source>
        <dbReference type="ARBA" id="ARBA00022777"/>
    </source>
</evidence>
<protein>
    <recommendedName>
        <fullName evidence="5 12">Pyruvate, phosphate dikinase</fullName>
        <ecNumber evidence="4 12">2.7.9.1</ecNumber>
    </recommendedName>
</protein>
<evidence type="ECO:0000259" key="17">
    <source>
        <dbReference type="Pfam" id="PF00391"/>
    </source>
</evidence>
<feature type="active site" description="Tele-phosphohistidine intermediate" evidence="13">
    <location>
        <position position="486"/>
    </location>
</feature>
<dbReference type="InterPro" id="IPR018274">
    <property type="entry name" value="PEP_util_AS"/>
</dbReference>
<evidence type="ECO:0000256" key="7">
    <source>
        <dbReference type="ARBA" id="ARBA00022723"/>
    </source>
</evidence>
<name>A0A934RDY5_9BACT</name>
<feature type="binding site" evidence="15">
    <location>
        <position position="791"/>
    </location>
    <ligand>
        <name>Mg(2+)</name>
        <dbReference type="ChEBI" id="CHEBI:18420"/>
    </ligand>
</feature>
<keyword evidence="20" id="KW-0670">Pyruvate</keyword>
<dbReference type="NCBIfam" id="TIGR01828">
    <property type="entry name" value="pyru_phos_dikin"/>
    <property type="match status" value="1"/>
</dbReference>
<dbReference type="PROSITE" id="PS00370">
    <property type="entry name" value="PEP_ENZYMES_PHOS_SITE"/>
    <property type="match status" value="1"/>
</dbReference>
<feature type="binding site" evidence="14">
    <location>
        <position position="791"/>
    </location>
    <ligand>
        <name>substrate</name>
    </ligand>
</feature>
<accession>A0A934RDY5</accession>
<feature type="binding site" evidence="14">
    <location>
        <position position="814"/>
    </location>
    <ligand>
        <name>substrate</name>
    </ligand>
</feature>
<dbReference type="InterPro" id="IPR000121">
    <property type="entry name" value="PEP_util_C"/>
</dbReference>
<feature type="compositionally biased region" description="Basic residues" evidence="16">
    <location>
        <begin position="924"/>
        <end position="944"/>
    </location>
</feature>
<dbReference type="InterPro" id="IPR023151">
    <property type="entry name" value="PEP_util_CS"/>
</dbReference>
<feature type="binding site" evidence="15">
    <location>
        <position position="815"/>
    </location>
    <ligand>
        <name>Mg(2+)</name>
        <dbReference type="ChEBI" id="CHEBI:18420"/>
    </ligand>
</feature>
<dbReference type="InterPro" id="IPR036637">
    <property type="entry name" value="Phosphohistidine_dom_sf"/>
</dbReference>
<dbReference type="EC" id="2.7.9.1" evidence="4 12"/>
<evidence type="ECO:0000256" key="1">
    <source>
        <dbReference type="ARBA" id="ARBA00001946"/>
    </source>
</evidence>
<keyword evidence="9" id="KW-0418">Kinase</keyword>
<dbReference type="InterPro" id="IPR002192">
    <property type="entry name" value="PPDK_AMP/ATP-bd"/>
</dbReference>
<proteinExistence type="inferred from homology"/>
<dbReference type="Pfam" id="PF01326">
    <property type="entry name" value="PPDK_N"/>
    <property type="match status" value="3"/>
</dbReference>
<feature type="binding site" evidence="14">
    <location>
        <position position="664"/>
    </location>
    <ligand>
        <name>substrate</name>
    </ligand>
</feature>
<dbReference type="PANTHER" id="PTHR22931:SF9">
    <property type="entry name" value="PYRUVATE, PHOSPHATE DIKINASE 1, CHLOROPLASTIC"/>
    <property type="match status" value="1"/>
</dbReference>
<comment type="cofactor">
    <cofactor evidence="1 12 15">
        <name>Mg(2+)</name>
        <dbReference type="ChEBI" id="CHEBI:18420"/>
    </cofactor>
</comment>
<evidence type="ECO:0000313" key="20">
    <source>
        <dbReference type="EMBL" id="MBK1828775.1"/>
    </source>
</evidence>
<comment type="similarity">
    <text evidence="3 12">Belongs to the PEP-utilizing enzyme family.</text>
</comment>
<feature type="domain" description="PEP-utilising enzyme mobile" evidence="17">
    <location>
        <begin position="453"/>
        <end position="534"/>
    </location>
</feature>
<dbReference type="GO" id="GO:0046872">
    <property type="term" value="F:metal ion binding"/>
    <property type="evidence" value="ECO:0007669"/>
    <property type="project" value="UniProtKB-UniRule"/>
</dbReference>
<evidence type="ECO:0000256" key="8">
    <source>
        <dbReference type="ARBA" id="ARBA00022741"/>
    </source>
</evidence>
<dbReference type="Gene3D" id="3.50.30.10">
    <property type="entry name" value="Phosphohistidine domain"/>
    <property type="match status" value="1"/>
</dbReference>
<feature type="domain" description="Pyruvate phosphate dikinase AMP/ATP-binding" evidence="18">
    <location>
        <begin position="40"/>
        <end position="78"/>
    </location>
</feature>
<keyword evidence="11 15" id="KW-0460">Magnesium</keyword>
<dbReference type="InterPro" id="IPR015813">
    <property type="entry name" value="Pyrv/PenolPyrv_kinase-like_dom"/>
</dbReference>
<dbReference type="GO" id="GO:0005524">
    <property type="term" value="F:ATP binding"/>
    <property type="evidence" value="ECO:0007669"/>
    <property type="project" value="UniProtKB-UniRule"/>
</dbReference>
<evidence type="ECO:0000256" key="12">
    <source>
        <dbReference type="PIRNR" id="PIRNR000853"/>
    </source>
</evidence>
<feature type="domain" description="Pyruvate phosphate dikinase AMP/ATP-binding" evidence="18">
    <location>
        <begin position="333"/>
        <end position="386"/>
    </location>
</feature>
<dbReference type="InterPro" id="IPR008279">
    <property type="entry name" value="PEP-util_enz_mobile_dom"/>
</dbReference>
<dbReference type="PANTHER" id="PTHR22931">
    <property type="entry name" value="PHOSPHOENOLPYRUVATE DIKINASE-RELATED"/>
    <property type="match status" value="1"/>
</dbReference>
<organism evidence="20 21">
    <name type="scientific">Haloferula rosea</name>
    <dbReference type="NCBI Taxonomy" id="490093"/>
    <lineage>
        <taxon>Bacteria</taxon>
        <taxon>Pseudomonadati</taxon>
        <taxon>Verrucomicrobiota</taxon>
        <taxon>Verrucomicrobiia</taxon>
        <taxon>Verrucomicrobiales</taxon>
        <taxon>Verrucomicrobiaceae</taxon>
        <taxon>Haloferula</taxon>
    </lineage>
</organism>
<dbReference type="Gene3D" id="1.20.80.30">
    <property type="match status" value="1"/>
</dbReference>
<comment type="caution">
    <text evidence="20">The sequence shown here is derived from an EMBL/GenBank/DDBJ whole genome shotgun (WGS) entry which is preliminary data.</text>
</comment>
<dbReference type="GO" id="GO:0016301">
    <property type="term" value="F:kinase activity"/>
    <property type="evidence" value="ECO:0007669"/>
    <property type="project" value="UniProtKB-UniRule"/>
</dbReference>
<feature type="region of interest" description="Disordered" evidence="16">
    <location>
        <begin position="921"/>
        <end position="944"/>
    </location>
</feature>
<evidence type="ECO:0000256" key="16">
    <source>
        <dbReference type="SAM" id="MobiDB-lite"/>
    </source>
</evidence>
<dbReference type="AlphaFoldDB" id="A0A934RDY5"/>
<dbReference type="Gene3D" id="3.20.20.60">
    <property type="entry name" value="Phosphoenolpyruvate-binding domains"/>
    <property type="match status" value="1"/>
</dbReference>
<keyword evidence="7 15" id="KW-0479">Metal-binding</keyword>
<evidence type="ECO:0000256" key="3">
    <source>
        <dbReference type="ARBA" id="ARBA00007837"/>
    </source>
</evidence>
<evidence type="ECO:0000313" key="21">
    <source>
        <dbReference type="Proteomes" id="UP000658278"/>
    </source>
</evidence>
<evidence type="ECO:0000256" key="4">
    <source>
        <dbReference type="ARBA" id="ARBA00011994"/>
    </source>
</evidence>
<evidence type="ECO:0000256" key="10">
    <source>
        <dbReference type="ARBA" id="ARBA00022840"/>
    </source>
</evidence>
<dbReference type="Pfam" id="PF00391">
    <property type="entry name" value="PEP-utilizers"/>
    <property type="match status" value="1"/>
</dbReference>
<feature type="binding site" evidence="14">
    <location>
        <position position="608"/>
    </location>
    <ligand>
        <name>substrate</name>
    </ligand>
</feature>
<keyword evidence="10" id="KW-0067">ATP-binding</keyword>
<reference evidence="20" key="1">
    <citation type="submission" date="2021-01" db="EMBL/GenBank/DDBJ databases">
        <title>Modified the classification status of verrucomicrobia.</title>
        <authorList>
            <person name="Feng X."/>
        </authorList>
    </citation>
    <scope>NUCLEOTIDE SEQUENCE</scope>
    <source>
        <strain evidence="20">KCTC 22201</strain>
    </source>
</reference>
<evidence type="ECO:0000256" key="15">
    <source>
        <dbReference type="PIRSR" id="PIRSR000853-3"/>
    </source>
</evidence>
<dbReference type="SUPFAM" id="SSF56059">
    <property type="entry name" value="Glutathione synthetase ATP-binding domain-like"/>
    <property type="match status" value="1"/>
</dbReference>
<feature type="domain" description="Pyruvate phosphate dikinase AMP/ATP-binding" evidence="18">
    <location>
        <begin position="84"/>
        <end position="322"/>
    </location>
</feature>
<dbReference type="Gene3D" id="1.10.189.10">
    <property type="entry name" value="Pyruvate Phosphate Dikinase, domain 2"/>
    <property type="match status" value="1"/>
</dbReference>
<feature type="active site" description="Proton donor" evidence="13">
    <location>
        <position position="877"/>
    </location>
</feature>
<dbReference type="EMBL" id="JAENII010000017">
    <property type="protein sequence ID" value="MBK1828775.1"/>
    <property type="molecule type" value="Genomic_DNA"/>
</dbReference>
<keyword evidence="8" id="KW-0547">Nucleotide-binding</keyword>
<dbReference type="Pfam" id="PF02896">
    <property type="entry name" value="PEP-utilizers_C"/>
    <property type="match status" value="1"/>
</dbReference>
<dbReference type="Proteomes" id="UP000658278">
    <property type="component" value="Unassembled WGS sequence"/>
</dbReference>
<evidence type="ECO:0000256" key="14">
    <source>
        <dbReference type="PIRSR" id="PIRSR000853-2"/>
    </source>
</evidence>
<evidence type="ECO:0000256" key="2">
    <source>
        <dbReference type="ARBA" id="ARBA00003144"/>
    </source>
</evidence>
<evidence type="ECO:0000259" key="19">
    <source>
        <dbReference type="Pfam" id="PF02896"/>
    </source>
</evidence>
<dbReference type="Gene3D" id="3.30.1490.20">
    <property type="entry name" value="ATP-grasp fold, A domain"/>
    <property type="match status" value="1"/>
</dbReference>
<comment type="function">
    <text evidence="2">Catalyzes the reversible phosphorylation of pyruvate and phosphate.</text>
</comment>
<dbReference type="GO" id="GO:0050242">
    <property type="term" value="F:pyruvate, phosphate dikinase activity"/>
    <property type="evidence" value="ECO:0007669"/>
    <property type="project" value="UniProtKB-UniRule"/>
</dbReference>
<dbReference type="InterPro" id="IPR010121">
    <property type="entry name" value="Pyruvate_phosphate_dikinase"/>
</dbReference>
<dbReference type="PIRSF" id="PIRSF000853">
    <property type="entry name" value="PPDK"/>
    <property type="match status" value="1"/>
</dbReference>
<dbReference type="Gene3D" id="3.30.470.20">
    <property type="entry name" value="ATP-grasp fold, B domain"/>
    <property type="match status" value="1"/>
</dbReference>
<evidence type="ECO:0000256" key="5">
    <source>
        <dbReference type="ARBA" id="ARBA00020138"/>
    </source>
</evidence>
<sequence>MATRKKTAKKAAKKTASAKGPKYVYTWGNGKADGNGKMKELLGGKGANLAEMTRIGLPVPAGFTITTEVCTYYYDHKRTYPKTLRAQMEAGVANMEKIMGYKFGDAEGFPLLLAVRSGARDSMPGMMDTVLNLGLNDDTVAALSKATDNERFAWDCYRRFIQMYGDVVLGVQKLPSEDHEPFEHVIESYKQKVYGKDIVDSDLTAEDNKALVAAFKKLVKTRTGKGFPDCPWEQLEGAAGAVFSSWMNDRAIVYRRKYGIPAAWGTAVNVQAMVFGNTGENSGSGVAFTRNPANGENELYGEFLVNAQGEDVVAGVRTPDPVSGMAKALPAAFKELMKVRQILEKHFKDVQDVEFTIQDGKLFMLQTRNGKRTAAAALKFAADMVKEGLIDWKTAVLRNPADQLDQLLAPVFDAAEAKKAKVVATGLPAGPGAASGKIYLNADRAEAAAQKGEKVLLVRVETSPEDLRGMIAAEGILTARGGVSSHAALVARQMGKVCVCGAAAVEVDYENKTVKAGGKTFKEGQYLSIDGTAGTVYGGELATEPSEIITGLIQNKKASQKTEKFKNFVQLMEWCSQATKMGVRTNADTPEQVKNAVAFGAEGIGLTRTEHMFFEGDRIDSMREMILAENEKDRRAALKKLLPHQRKDFFGIFKALDGKPGTIRLLDPPLHEFLPHTKEQQMDLARTIGVKVETIMQRVHDLHEFNPMLGHRGCRLAISYPEIAEMQAQAIFEAAAQCVKKGIEVQPEVMVPLVGYARELELQVEIIHRVAKEVMDKKGVKFKYLVGTMIEVPRGAVTADEIAKHAQFFSFGTNDLTQTALGVSRDDMGSFLNSYTENDIYPKNPFASLDTTGVGQLMEIAVEKGRSTRRSIKLGICGEHGGDPDSVTFCHKLGLAYVSCSPYRVPVARLAAAQASIEGGTVPRAKKATKKKTAKKAARKAAKK</sequence>
<evidence type="ECO:0000256" key="11">
    <source>
        <dbReference type="ARBA" id="ARBA00022842"/>
    </source>
</evidence>
<evidence type="ECO:0000259" key="18">
    <source>
        <dbReference type="Pfam" id="PF01326"/>
    </source>
</evidence>
<dbReference type="SUPFAM" id="SSF51621">
    <property type="entry name" value="Phosphoenolpyruvate/pyruvate domain"/>
    <property type="match status" value="1"/>
</dbReference>
<evidence type="ECO:0000256" key="13">
    <source>
        <dbReference type="PIRSR" id="PIRSR000853-1"/>
    </source>
</evidence>
<comment type="catalytic activity">
    <reaction evidence="12">
        <text>pyruvate + phosphate + ATP = phosphoenolpyruvate + AMP + diphosphate + H(+)</text>
        <dbReference type="Rhea" id="RHEA:10756"/>
        <dbReference type="ChEBI" id="CHEBI:15361"/>
        <dbReference type="ChEBI" id="CHEBI:15378"/>
        <dbReference type="ChEBI" id="CHEBI:30616"/>
        <dbReference type="ChEBI" id="CHEBI:33019"/>
        <dbReference type="ChEBI" id="CHEBI:43474"/>
        <dbReference type="ChEBI" id="CHEBI:58702"/>
        <dbReference type="ChEBI" id="CHEBI:456215"/>
        <dbReference type="EC" id="2.7.9.1"/>
    </reaction>
</comment>
<dbReference type="RefSeq" id="WP_200282872.1">
    <property type="nucleotide sequence ID" value="NZ_JAENII010000017.1"/>
</dbReference>
<evidence type="ECO:0000256" key="6">
    <source>
        <dbReference type="ARBA" id="ARBA00022679"/>
    </source>
</evidence>
<feature type="binding site" evidence="14">
    <location>
        <position position="813"/>
    </location>
    <ligand>
        <name>substrate</name>
    </ligand>
</feature>
<gene>
    <name evidence="20" type="ORF">JIN81_17200</name>
</gene>
<feature type="binding site" evidence="14">
    <location>
        <position position="812"/>
    </location>
    <ligand>
        <name>substrate</name>
    </ligand>
</feature>